<name>A0A131Z757_RHIAP</name>
<dbReference type="EMBL" id="GEDV01001374">
    <property type="protein sequence ID" value="JAP87183.1"/>
    <property type="molecule type" value="Transcribed_RNA"/>
</dbReference>
<dbReference type="AlphaFoldDB" id="A0A131Z757"/>
<reference evidence="1" key="1">
    <citation type="journal article" date="2016" name="Ticks Tick Borne Dis.">
        <title>De novo assembly and annotation of the salivary gland transcriptome of Rhipicephalus appendiculatus male and female ticks during blood feeding.</title>
        <authorList>
            <person name="de Castro M.H."/>
            <person name="de Klerk D."/>
            <person name="Pienaar R."/>
            <person name="Latif A.A."/>
            <person name="Rees D.J."/>
            <person name="Mans B.J."/>
        </authorList>
    </citation>
    <scope>NUCLEOTIDE SEQUENCE</scope>
    <source>
        <tissue evidence="1">Salivary glands</tissue>
    </source>
</reference>
<evidence type="ECO:0000313" key="1">
    <source>
        <dbReference type="EMBL" id="JAP87183.1"/>
    </source>
</evidence>
<accession>A0A131Z757</accession>
<proteinExistence type="predicted"/>
<feature type="non-terminal residue" evidence="1">
    <location>
        <position position="1"/>
    </location>
</feature>
<organism evidence="1">
    <name type="scientific">Rhipicephalus appendiculatus</name>
    <name type="common">Brown ear tick</name>
    <dbReference type="NCBI Taxonomy" id="34631"/>
    <lineage>
        <taxon>Eukaryota</taxon>
        <taxon>Metazoa</taxon>
        <taxon>Ecdysozoa</taxon>
        <taxon>Arthropoda</taxon>
        <taxon>Chelicerata</taxon>
        <taxon>Arachnida</taxon>
        <taxon>Acari</taxon>
        <taxon>Parasitiformes</taxon>
        <taxon>Ixodida</taxon>
        <taxon>Ixodoidea</taxon>
        <taxon>Ixodidae</taxon>
        <taxon>Rhipicephalinae</taxon>
        <taxon>Rhipicephalus</taxon>
        <taxon>Rhipicephalus</taxon>
    </lineage>
</organism>
<sequence length="149" mass="17065">DGTKKNERFFLHSLWGGSLTVGERNGWLAGTAPVTYPDIACTILIQKQIGSDMPCSAKIGQQRKNRNQAWVRYQTWHQVHQLQKGVVYDVHFTYGRHYIGQTGRSINVRLRKHESLLKGAPYSHLAMHCKECTCQPQFDKTAIIQMHTN</sequence>
<protein>
    <submittedName>
        <fullName evidence="1">Tick transposon</fullName>
    </submittedName>
</protein>